<evidence type="ECO:0000256" key="1">
    <source>
        <dbReference type="SAM" id="MobiDB-lite"/>
    </source>
</evidence>
<dbReference type="SUPFAM" id="SSF109604">
    <property type="entry name" value="HD-domain/PDEase-like"/>
    <property type="match status" value="1"/>
</dbReference>
<protein>
    <submittedName>
        <fullName evidence="4">Metal dependent phosphohydrolase</fullName>
    </submittedName>
</protein>
<dbReference type="InterPro" id="IPR003607">
    <property type="entry name" value="HD/PDEase_dom"/>
</dbReference>
<feature type="domain" description="HD" evidence="2">
    <location>
        <begin position="194"/>
        <end position="317"/>
    </location>
</feature>
<dbReference type="NCBIfam" id="TIGR00277">
    <property type="entry name" value="HDIG"/>
    <property type="match status" value="1"/>
</dbReference>
<dbReference type="PROSITE" id="PS51832">
    <property type="entry name" value="HD_GYP"/>
    <property type="match status" value="1"/>
</dbReference>
<dbReference type="CDD" id="cd00077">
    <property type="entry name" value="HDc"/>
    <property type="match status" value="1"/>
</dbReference>
<name>G2DWG6_9GAMM</name>
<sequence length="448" mass="50216">MLAGLCRGSAATFRIWKVAFGVVHDVSNTTVDTSQLRIGLFVHLDLPWMNHPFLTGSFKIRTQKQLDALRQLGIASIRIDPNRSDPAPEGEEAPAVEEEPLTDEVKEHLSQALWEEKRRRIEVLKQRRSRLNQCSKRYSQSVSSAKTLMNHLRSSPMQAVEEAQELVVQMVDDLTADSEATVQLVNLKHQDENSYFHAVNVAALALVIGQQLSLEKSQLRLLGMGALFHDLGHQKIPPKILLKKEAFNKAERQFYEQHPRYGAEIARAISGLPKAVIEVISRHHEHLDGSGFPEGLSGGDIGMLTRIIAVVNRYDNLCNGFGAERGFSPHQAVSRMYSQERKWYDAKVLTTFITNLGVYPPGTVVKLADDRVALVVTINPADLLKPNVLLYSPEIPQDEALILDLAEEEVDISKSLHRSDLTEDQIEYLNLSDKLSYYFKPPSGRKSG</sequence>
<feature type="region of interest" description="Disordered" evidence="1">
    <location>
        <begin position="79"/>
        <end position="102"/>
    </location>
</feature>
<dbReference type="RefSeq" id="WP_007039071.1">
    <property type="nucleotide sequence ID" value="NZ_AFWT01000002.1"/>
</dbReference>
<keyword evidence="5" id="KW-1185">Reference proteome</keyword>
<evidence type="ECO:0000259" key="3">
    <source>
        <dbReference type="PROSITE" id="PS51832"/>
    </source>
</evidence>
<organism evidence="4 5">
    <name type="scientific">Thiorhodococcus drewsii AZ1</name>
    <dbReference type="NCBI Taxonomy" id="765913"/>
    <lineage>
        <taxon>Bacteria</taxon>
        <taxon>Pseudomonadati</taxon>
        <taxon>Pseudomonadota</taxon>
        <taxon>Gammaproteobacteria</taxon>
        <taxon>Chromatiales</taxon>
        <taxon>Chromatiaceae</taxon>
        <taxon>Thiorhodococcus</taxon>
    </lineage>
</organism>
<dbReference type="SMART" id="SM00471">
    <property type="entry name" value="HDc"/>
    <property type="match status" value="1"/>
</dbReference>
<dbReference type="eggNOG" id="COG2206">
    <property type="taxonomic scope" value="Bacteria"/>
</dbReference>
<dbReference type="PANTHER" id="PTHR43155">
    <property type="entry name" value="CYCLIC DI-GMP PHOSPHODIESTERASE PA4108-RELATED"/>
    <property type="match status" value="1"/>
</dbReference>
<dbReference type="EMBL" id="AFWT01000002">
    <property type="protein sequence ID" value="EGV33666.1"/>
    <property type="molecule type" value="Genomic_DNA"/>
</dbReference>
<reference evidence="4 5" key="1">
    <citation type="submission" date="2011-06" db="EMBL/GenBank/DDBJ databases">
        <title>The draft genome of Thiorhodococcus drewsii AZ1.</title>
        <authorList>
            <consortium name="US DOE Joint Genome Institute (JGI-PGF)"/>
            <person name="Lucas S."/>
            <person name="Han J."/>
            <person name="Lapidus A."/>
            <person name="Cheng J.-F."/>
            <person name="Goodwin L."/>
            <person name="Pitluck S."/>
            <person name="Peters L."/>
            <person name="Land M.L."/>
            <person name="Hauser L."/>
            <person name="Vogl K."/>
            <person name="Liu Z."/>
            <person name="Imhoff J."/>
            <person name="Thiel V."/>
            <person name="Frigaard N.-U."/>
            <person name="Bryant D.A."/>
            <person name="Woyke T.J."/>
        </authorList>
    </citation>
    <scope>NUCLEOTIDE SEQUENCE [LARGE SCALE GENOMIC DNA]</scope>
    <source>
        <strain evidence="4 5">AZ1</strain>
    </source>
</reference>
<dbReference type="AlphaFoldDB" id="G2DWG6"/>
<dbReference type="InterPro" id="IPR006675">
    <property type="entry name" value="HDIG_dom"/>
</dbReference>
<dbReference type="InterPro" id="IPR006674">
    <property type="entry name" value="HD_domain"/>
</dbReference>
<evidence type="ECO:0000259" key="2">
    <source>
        <dbReference type="PROSITE" id="PS51831"/>
    </source>
</evidence>
<gene>
    <name evidence="4" type="ORF">ThidrDRAFT_0355</name>
</gene>
<dbReference type="InterPro" id="IPR037522">
    <property type="entry name" value="HD_GYP_dom"/>
</dbReference>
<dbReference type="Gene3D" id="1.10.3210.10">
    <property type="entry name" value="Hypothetical protein af1432"/>
    <property type="match status" value="1"/>
</dbReference>
<keyword evidence="4" id="KW-0378">Hydrolase</keyword>
<accession>G2DWG6</accession>
<dbReference type="InterPro" id="IPR021812">
    <property type="entry name" value="DUF3391"/>
</dbReference>
<evidence type="ECO:0000313" key="4">
    <source>
        <dbReference type="EMBL" id="EGV33666.1"/>
    </source>
</evidence>
<dbReference type="STRING" id="765913.ThidrDRAFT_0355"/>
<dbReference type="Proteomes" id="UP000004200">
    <property type="component" value="Unassembled WGS sequence"/>
</dbReference>
<evidence type="ECO:0000313" key="5">
    <source>
        <dbReference type="Proteomes" id="UP000004200"/>
    </source>
</evidence>
<feature type="compositionally biased region" description="Acidic residues" evidence="1">
    <location>
        <begin position="88"/>
        <end position="102"/>
    </location>
</feature>
<dbReference type="PROSITE" id="PS51831">
    <property type="entry name" value="HD"/>
    <property type="match status" value="1"/>
</dbReference>
<dbReference type="PANTHER" id="PTHR43155:SF2">
    <property type="entry name" value="CYCLIC DI-GMP PHOSPHODIESTERASE PA4108"/>
    <property type="match status" value="1"/>
</dbReference>
<dbReference type="Pfam" id="PF13487">
    <property type="entry name" value="HD_5"/>
    <property type="match status" value="1"/>
</dbReference>
<dbReference type="GO" id="GO:0008081">
    <property type="term" value="F:phosphoric diester hydrolase activity"/>
    <property type="evidence" value="ECO:0007669"/>
    <property type="project" value="UniProtKB-ARBA"/>
</dbReference>
<dbReference type="Pfam" id="PF11871">
    <property type="entry name" value="DUF3391"/>
    <property type="match status" value="1"/>
</dbReference>
<feature type="domain" description="HD-GYP" evidence="3">
    <location>
        <begin position="172"/>
        <end position="368"/>
    </location>
</feature>
<comment type="caution">
    <text evidence="4">The sequence shown here is derived from an EMBL/GenBank/DDBJ whole genome shotgun (WGS) entry which is preliminary data.</text>
</comment>
<proteinExistence type="predicted"/>